<feature type="domain" description="Sigma-54 factor interaction" evidence="3">
    <location>
        <begin position="123"/>
        <end position="348"/>
    </location>
</feature>
<dbReference type="CDD" id="cd00130">
    <property type="entry name" value="PAS"/>
    <property type="match status" value="1"/>
</dbReference>
<dbReference type="Proteomes" id="UP000440004">
    <property type="component" value="Unassembled WGS sequence"/>
</dbReference>
<evidence type="ECO:0000256" key="1">
    <source>
        <dbReference type="ARBA" id="ARBA00022741"/>
    </source>
</evidence>
<dbReference type="Pfam" id="PF00158">
    <property type="entry name" value="Sigma54_activat"/>
    <property type="match status" value="1"/>
</dbReference>
<dbReference type="PANTHER" id="PTHR32071:SF57">
    <property type="entry name" value="C4-DICARBOXYLATE TRANSPORT TRANSCRIPTIONAL REGULATORY PROTEIN DCTD"/>
    <property type="match status" value="1"/>
</dbReference>
<protein>
    <recommendedName>
        <fullName evidence="3">Sigma-54 factor interaction domain-containing protein</fullName>
    </recommendedName>
</protein>
<dbReference type="GO" id="GO:0006355">
    <property type="term" value="P:regulation of DNA-templated transcription"/>
    <property type="evidence" value="ECO:0007669"/>
    <property type="project" value="InterPro"/>
</dbReference>
<dbReference type="Gene3D" id="3.40.50.300">
    <property type="entry name" value="P-loop containing nucleotide triphosphate hydrolases"/>
    <property type="match status" value="1"/>
</dbReference>
<keyword evidence="5" id="KW-1185">Reference proteome</keyword>
<dbReference type="InterPro" id="IPR035965">
    <property type="entry name" value="PAS-like_dom_sf"/>
</dbReference>
<dbReference type="InterPro" id="IPR009057">
    <property type="entry name" value="Homeodomain-like_sf"/>
</dbReference>
<dbReference type="PANTHER" id="PTHR32071">
    <property type="entry name" value="TRANSCRIPTIONAL REGULATORY PROTEIN"/>
    <property type="match status" value="1"/>
</dbReference>
<dbReference type="Pfam" id="PF18024">
    <property type="entry name" value="HTH_50"/>
    <property type="match status" value="1"/>
</dbReference>
<evidence type="ECO:0000259" key="3">
    <source>
        <dbReference type="PROSITE" id="PS50045"/>
    </source>
</evidence>
<dbReference type="NCBIfam" id="TIGR04381">
    <property type="entry name" value="HTH_TypR"/>
    <property type="match status" value="1"/>
</dbReference>
<dbReference type="InterPro" id="IPR027417">
    <property type="entry name" value="P-loop_NTPase"/>
</dbReference>
<evidence type="ECO:0000313" key="4">
    <source>
        <dbReference type="EMBL" id="MPW26539.1"/>
    </source>
</evidence>
<accession>A0A6A7KAG3</accession>
<dbReference type="Gene3D" id="3.30.450.20">
    <property type="entry name" value="PAS domain"/>
    <property type="match status" value="1"/>
</dbReference>
<dbReference type="InterPro" id="IPR000014">
    <property type="entry name" value="PAS"/>
</dbReference>
<dbReference type="InterPro" id="IPR002078">
    <property type="entry name" value="Sigma_54_int"/>
</dbReference>
<keyword evidence="1" id="KW-0547">Nucleotide-binding</keyword>
<dbReference type="SUPFAM" id="SSF55785">
    <property type="entry name" value="PYP-like sensor domain (PAS domain)"/>
    <property type="match status" value="1"/>
</dbReference>
<proteinExistence type="predicted"/>
<gene>
    <name evidence="4" type="ORF">GC105_12140</name>
</gene>
<dbReference type="AlphaFoldDB" id="A0A6A7KAG3"/>
<dbReference type="SMART" id="SM00091">
    <property type="entry name" value="PAS"/>
    <property type="match status" value="1"/>
</dbReference>
<dbReference type="SUPFAM" id="SSF46689">
    <property type="entry name" value="Homeodomain-like"/>
    <property type="match status" value="1"/>
</dbReference>
<comment type="caution">
    <text evidence="4">The sequence shown here is derived from an EMBL/GenBank/DDBJ whole genome shotgun (WGS) entry which is preliminary data.</text>
</comment>
<reference evidence="4 5" key="1">
    <citation type="submission" date="2019-10" db="EMBL/GenBank/DDBJ databases">
        <title>Alkalibaculum tamaniensis sp.nov., a new alkaliphilic acetogen, isolated on methoxylated aromatics from a mud volcano.</title>
        <authorList>
            <person name="Khomyakova M.A."/>
            <person name="Merkel A.Y."/>
            <person name="Bonch-Osmolovskaya E.A."/>
            <person name="Slobodkin A.I."/>
        </authorList>
    </citation>
    <scope>NUCLEOTIDE SEQUENCE [LARGE SCALE GENOMIC DNA]</scope>
    <source>
        <strain evidence="4 5">M08DMB</strain>
    </source>
</reference>
<dbReference type="Gene3D" id="1.10.8.60">
    <property type="match status" value="1"/>
</dbReference>
<dbReference type="InterPro" id="IPR030828">
    <property type="entry name" value="HTH_TyrR"/>
</dbReference>
<sequence>MKLNYLFDSMKVGLIVADNNMEIVAINAECEKMLSLDRSVILGRKIHDIAQLPEKLISLINSNEEVEYYLINSNLNNTQCQYFVSKKIVISDNYHIVTFHNFMQINDIANSIKDIESDAFSEIIGNSIYINSIKEICRLTAQNDNPILLTGECGTKKHRFARAIHVLSNRNNNPFLSLDLRKLPENAVLRELFGYDKEKKILHVNINSAGLFEKASGGTLFLRGLENLSSKAIKRILHVIKYQELTQGGSKTVKHINVRVIASLSLPFEHETNESMQKTFENNIIRIPSLRECPEDLPIYINYIINQINPVIQKNILGITKSYINELSKLKLETNFIELTKVVEKSMLITTNYYMTSEDLSFLSENKVKNLNCIKRFSNLSLSQIMDDKEKNIIEKALIKYKSIRQTAIALGVSHTSIINKMKMYNIKLNN</sequence>
<dbReference type="GO" id="GO:0005524">
    <property type="term" value="F:ATP binding"/>
    <property type="evidence" value="ECO:0007669"/>
    <property type="project" value="UniProtKB-KW"/>
</dbReference>
<dbReference type="RefSeq" id="WP_152805150.1">
    <property type="nucleotide sequence ID" value="NZ_WHNX01000020.1"/>
</dbReference>
<dbReference type="Pfam" id="PF13188">
    <property type="entry name" value="PAS_8"/>
    <property type="match status" value="1"/>
</dbReference>
<dbReference type="GO" id="GO:0003677">
    <property type="term" value="F:DNA binding"/>
    <property type="evidence" value="ECO:0007669"/>
    <property type="project" value="UniProtKB-KW"/>
</dbReference>
<evidence type="ECO:0000256" key="2">
    <source>
        <dbReference type="ARBA" id="ARBA00022840"/>
    </source>
</evidence>
<dbReference type="PROSITE" id="PS50045">
    <property type="entry name" value="SIGMA54_INTERACT_4"/>
    <property type="match status" value="1"/>
</dbReference>
<dbReference type="SUPFAM" id="SSF52540">
    <property type="entry name" value="P-loop containing nucleoside triphosphate hydrolases"/>
    <property type="match status" value="1"/>
</dbReference>
<keyword evidence="2" id="KW-0067">ATP-binding</keyword>
<organism evidence="4 5">
    <name type="scientific">Alkalibaculum sporogenes</name>
    <dbReference type="NCBI Taxonomy" id="2655001"/>
    <lineage>
        <taxon>Bacteria</taxon>
        <taxon>Bacillati</taxon>
        <taxon>Bacillota</taxon>
        <taxon>Clostridia</taxon>
        <taxon>Eubacteriales</taxon>
        <taxon>Eubacteriaceae</taxon>
        <taxon>Alkalibaculum</taxon>
    </lineage>
</organism>
<name>A0A6A7KAG3_9FIRM</name>
<evidence type="ECO:0000313" key="5">
    <source>
        <dbReference type="Proteomes" id="UP000440004"/>
    </source>
</evidence>
<dbReference type="Gene3D" id="1.10.10.60">
    <property type="entry name" value="Homeodomain-like"/>
    <property type="match status" value="1"/>
</dbReference>
<dbReference type="CDD" id="cd00009">
    <property type="entry name" value="AAA"/>
    <property type="match status" value="1"/>
</dbReference>
<dbReference type="EMBL" id="WHNX01000020">
    <property type="protein sequence ID" value="MPW26539.1"/>
    <property type="molecule type" value="Genomic_DNA"/>
</dbReference>